<dbReference type="Proteomes" id="UP001066327">
    <property type="component" value="Unassembled WGS sequence"/>
</dbReference>
<dbReference type="RefSeq" id="WP_054245735.1">
    <property type="nucleotide sequence ID" value="NZ_CP072193.1"/>
</dbReference>
<evidence type="ECO:0000256" key="5">
    <source>
        <dbReference type="ARBA" id="ARBA00023288"/>
    </source>
</evidence>
<reference evidence="7" key="1">
    <citation type="submission" date="2022-12" db="EMBL/GenBank/DDBJ databases">
        <authorList>
            <person name="Krivoruchko A.V."/>
            <person name="Elkin A."/>
        </authorList>
    </citation>
    <scope>NUCLEOTIDE SEQUENCE</scope>
    <source>
        <strain evidence="7">IEGM 249</strain>
    </source>
</reference>
<keyword evidence="3" id="KW-0472">Membrane</keyword>
<accession>A0AAX3YHJ0</accession>
<evidence type="ECO:0000313" key="8">
    <source>
        <dbReference type="EMBL" id="WLF48521.1"/>
    </source>
</evidence>
<protein>
    <submittedName>
        <fullName evidence="8">LppP/LprE family lipoprotein</fullName>
    </submittedName>
</protein>
<keyword evidence="1" id="KW-1003">Cell membrane</keyword>
<dbReference type="Pfam" id="PF14041">
    <property type="entry name" value="Lipoprotein_21"/>
    <property type="match status" value="1"/>
</dbReference>
<organism evidence="8 10">
    <name type="scientific">Rhodococcus opacus</name>
    <name type="common">Nocardia opaca</name>
    <dbReference type="NCBI Taxonomy" id="37919"/>
    <lineage>
        <taxon>Bacteria</taxon>
        <taxon>Bacillati</taxon>
        <taxon>Actinomycetota</taxon>
        <taxon>Actinomycetes</taxon>
        <taxon>Mycobacteriales</taxon>
        <taxon>Nocardiaceae</taxon>
        <taxon>Rhodococcus</taxon>
    </lineage>
</organism>
<keyword evidence="2 6" id="KW-0732">Signal</keyword>
<evidence type="ECO:0000256" key="2">
    <source>
        <dbReference type="ARBA" id="ARBA00022729"/>
    </source>
</evidence>
<sequence>MKTHVAAFLTVAAATALTGCTGSDNAAESAASPVPQATSAAEVHSGPCLDLDSALVSDAFATLGNAPGGDPWVPGTASDAAGEDCPTLLWATAETPMGTVSSPTQVLFFHDGTYLGTATAESFAYTDVVGSTDASVSVQYRWLGEQDANCCPSGGPAVVTYSWDGSRVVMEQPLPQEMLDSYK</sequence>
<keyword evidence="5 8" id="KW-0449">Lipoprotein</keyword>
<dbReference type="EMBL" id="JAPWIS010000007">
    <property type="protein sequence ID" value="MCZ4585206.1"/>
    <property type="molecule type" value="Genomic_DNA"/>
</dbReference>
<evidence type="ECO:0000313" key="7">
    <source>
        <dbReference type="EMBL" id="MCZ4585206.1"/>
    </source>
</evidence>
<dbReference type="PROSITE" id="PS51257">
    <property type="entry name" value="PROKAR_LIPOPROTEIN"/>
    <property type="match status" value="1"/>
</dbReference>
<feature type="signal peptide" evidence="6">
    <location>
        <begin position="1"/>
        <end position="26"/>
    </location>
</feature>
<dbReference type="AlphaFoldDB" id="A0AAX3YHJ0"/>
<name>A0AAX3YHJ0_RHOOP</name>
<evidence type="ECO:0000313" key="10">
    <source>
        <dbReference type="Proteomes" id="UP001231166"/>
    </source>
</evidence>
<evidence type="ECO:0000256" key="1">
    <source>
        <dbReference type="ARBA" id="ARBA00022475"/>
    </source>
</evidence>
<keyword evidence="4" id="KW-0564">Palmitate</keyword>
<proteinExistence type="predicted"/>
<dbReference type="EMBL" id="CP130953">
    <property type="protein sequence ID" value="WLF48521.1"/>
    <property type="molecule type" value="Genomic_DNA"/>
</dbReference>
<evidence type="ECO:0000256" key="6">
    <source>
        <dbReference type="SAM" id="SignalP"/>
    </source>
</evidence>
<keyword evidence="9" id="KW-1185">Reference proteome</keyword>
<evidence type="ECO:0000313" key="9">
    <source>
        <dbReference type="Proteomes" id="UP001066327"/>
    </source>
</evidence>
<dbReference type="Proteomes" id="UP001231166">
    <property type="component" value="Chromosome"/>
</dbReference>
<evidence type="ECO:0000256" key="4">
    <source>
        <dbReference type="ARBA" id="ARBA00023139"/>
    </source>
</evidence>
<evidence type="ECO:0000256" key="3">
    <source>
        <dbReference type="ARBA" id="ARBA00023136"/>
    </source>
</evidence>
<gene>
    <name evidence="7" type="ORF">O4328_16110</name>
    <name evidence="8" type="ORF">Q5707_05845</name>
</gene>
<dbReference type="InterPro" id="IPR025971">
    <property type="entry name" value="LppP/LprE"/>
</dbReference>
<reference evidence="8" key="2">
    <citation type="submission" date="2023-07" db="EMBL/GenBank/DDBJ databases">
        <title>Genomic analysis of Rhodococcus opacus VOC-14 with glycol ethers degradation activity.</title>
        <authorList>
            <person name="Narkevich D.A."/>
            <person name="Hlushen A.M."/>
            <person name="Akhremchuk A.E."/>
            <person name="Sikolenko M.A."/>
            <person name="Valentovich L.N."/>
        </authorList>
    </citation>
    <scope>NUCLEOTIDE SEQUENCE</scope>
    <source>
        <strain evidence="8">VOC-14</strain>
    </source>
</reference>
<feature type="chain" id="PRO_5043948899" evidence="6">
    <location>
        <begin position="27"/>
        <end position="183"/>
    </location>
</feature>